<evidence type="ECO:0000313" key="3">
    <source>
        <dbReference type="EMBL" id="EQD34023.1"/>
    </source>
</evidence>
<dbReference type="InterPro" id="IPR051122">
    <property type="entry name" value="SDR_DHRS6-like"/>
</dbReference>
<sequence>MTPKVYLVTGVGSGLGSAVVSRLASGGAEVVAVARSKGHLEKLGAHARSRGWALTPFFGDLAAPGVAERLVETLRSRGGRLDGASLQTGRWIAGDTLLHKTTDAEWTDGILSNLEAIFRTARAVVPLFLAQGHGSLVLVSAAERVRLSGNVSYCTAKGGLVDLARKLARDYRPAGIRVNAILPGTMEHDLPSLDPPATDGALPLRNASGVGAWEVARAIAFLLGDESRWITGAAIPVDGGYSLHGREPEP</sequence>
<evidence type="ECO:0000256" key="1">
    <source>
        <dbReference type="ARBA" id="ARBA00006484"/>
    </source>
</evidence>
<gene>
    <name evidence="4" type="ORF">B1B_03556</name>
    <name evidence="3" type="ORF">B2A_12852</name>
</gene>
<dbReference type="Pfam" id="PF13561">
    <property type="entry name" value="adh_short_C2"/>
    <property type="match status" value="1"/>
</dbReference>
<organism evidence="3">
    <name type="scientific">mine drainage metagenome</name>
    <dbReference type="NCBI Taxonomy" id="410659"/>
    <lineage>
        <taxon>unclassified sequences</taxon>
        <taxon>metagenomes</taxon>
        <taxon>ecological metagenomes</taxon>
    </lineage>
</organism>
<comment type="caution">
    <text evidence="3">The sequence shown here is derived from an EMBL/GenBank/DDBJ whole genome shotgun (WGS) entry which is preliminary data.</text>
</comment>
<dbReference type="EMBL" id="AUZY01002193">
    <property type="protein sequence ID" value="EQD72797.1"/>
    <property type="molecule type" value="Genomic_DNA"/>
</dbReference>
<dbReference type="PRINTS" id="PR00081">
    <property type="entry name" value="GDHRDH"/>
</dbReference>
<dbReference type="PROSITE" id="PS00061">
    <property type="entry name" value="ADH_SHORT"/>
    <property type="match status" value="1"/>
</dbReference>
<keyword evidence="2" id="KW-0560">Oxidoreductase</keyword>
<evidence type="ECO:0000313" key="4">
    <source>
        <dbReference type="EMBL" id="EQD72797.1"/>
    </source>
</evidence>
<reference evidence="3" key="1">
    <citation type="submission" date="2013-08" db="EMBL/GenBank/DDBJ databases">
        <authorList>
            <person name="Mendez C."/>
            <person name="Richter M."/>
            <person name="Ferrer M."/>
            <person name="Sanchez J."/>
        </authorList>
    </citation>
    <scope>NUCLEOTIDE SEQUENCE</scope>
</reference>
<protein>
    <submittedName>
        <fullName evidence="3">3-oxoacyl-[acyl-carrier protein] reductase</fullName>
    </submittedName>
</protein>
<evidence type="ECO:0000256" key="2">
    <source>
        <dbReference type="ARBA" id="ARBA00023002"/>
    </source>
</evidence>
<dbReference type="CDD" id="cd05233">
    <property type="entry name" value="SDR_c"/>
    <property type="match status" value="1"/>
</dbReference>
<dbReference type="PANTHER" id="PTHR43477:SF1">
    <property type="entry name" value="DIHYDROANTICAPSIN 7-DEHYDROGENASE"/>
    <property type="match status" value="1"/>
</dbReference>
<dbReference type="InterPro" id="IPR002347">
    <property type="entry name" value="SDR_fam"/>
</dbReference>
<accession>T0YLQ4</accession>
<dbReference type="PANTHER" id="PTHR43477">
    <property type="entry name" value="DIHYDROANTICAPSIN 7-DEHYDROGENASE"/>
    <property type="match status" value="1"/>
</dbReference>
<proteinExistence type="inferred from homology"/>
<dbReference type="InterPro" id="IPR020904">
    <property type="entry name" value="Sc_DH/Rdtase_CS"/>
</dbReference>
<dbReference type="AlphaFoldDB" id="T0YLQ4"/>
<name>T0YLQ4_9ZZZZ</name>
<dbReference type="SUPFAM" id="SSF51735">
    <property type="entry name" value="NAD(P)-binding Rossmann-fold domains"/>
    <property type="match status" value="1"/>
</dbReference>
<reference evidence="3" key="2">
    <citation type="journal article" date="2014" name="ISME J.">
        <title>Microbial stratification in low pH oxic and suboxic macroscopic growths along an acid mine drainage.</title>
        <authorList>
            <person name="Mendez-Garcia C."/>
            <person name="Mesa V."/>
            <person name="Sprenger R.R."/>
            <person name="Richter M."/>
            <person name="Diez M.S."/>
            <person name="Solano J."/>
            <person name="Bargiela R."/>
            <person name="Golyshina O.V."/>
            <person name="Manteca A."/>
            <person name="Ramos J.L."/>
            <person name="Gallego J.R."/>
            <person name="Llorente I."/>
            <person name="Martins Dos Santos V.A."/>
            <person name="Jensen O.N."/>
            <person name="Pelaez A.I."/>
            <person name="Sanchez J."/>
            <person name="Ferrer M."/>
        </authorList>
    </citation>
    <scope>NUCLEOTIDE SEQUENCE</scope>
</reference>
<comment type="similarity">
    <text evidence="1">Belongs to the short-chain dehydrogenases/reductases (SDR) family.</text>
</comment>
<dbReference type="InterPro" id="IPR036291">
    <property type="entry name" value="NAD(P)-bd_dom_sf"/>
</dbReference>
<dbReference type="GO" id="GO:0016491">
    <property type="term" value="F:oxidoreductase activity"/>
    <property type="evidence" value="ECO:0007669"/>
    <property type="project" value="UniProtKB-KW"/>
</dbReference>
<dbReference type="Gene3D" id="3.40.50.720">
    <property type="entry name" value="NAD(P)-binding Rossmann-like Domain"/>
    <property type="match status" value="1"/>
</dbReference>
<dbReference type="EMBL" id="AUZZ01009272">
    <property type="protein sequence ID" value="EQD34023.1"/>
    <property type="molecule type" value="Genomic_DNA"/>
</dbReference>